<keyword evidence="6 7" id="KW-0503">Monooxygenase</keyword>
<dbReference type="InterPro" id="IPR050196">
    <property type="entry name" value="Cytochrome_P450_Monoox"/>
</dbReference>
<keyword evidence="9" id="KW-1185">Reference proteome</keyword>
<evidence type="ECO:0000256" key="1">
    <source>
        <dbReference type="ARBA" id="ARBA00010617"/>
    </source>
</evidence>
<dbReference type="PRINTS" id="PR00385">
    <property type="entry name" value="P450"/>
</dbReference>
<comment type="similarity">
    <text evidence="1 7">Belongs to the cytochrome P450 family.</text>
</comment>
<evidence type="ECO:0000256" key="2">
    <source>
        <dbReference type="ARBA" id="ARBA00022617"/>
    </source>
</evidence>
<gene>
    <name evidence="8" type="ORF">Dxin01_02248</name>
</gene>
<dbReference type="InterPro" id="IPR002401">
    <property type="entry name" value="Cyt_P450_E_grp-I"/>
</dbReference>
<dbReference type="Gene3D" id="1.10.630.10">
    <property type="entry name" value="Cytochrome P450"/>
    <property type="match status" value="1"/>
</dbReference>
<proteinExistence type="inferred from homology"/>
<evidence type="ECO:0000256" key="6">
    <source>
        <dbReference type="ARBA" id="ARBA00023033"/>
    </source>
</evidence>
<protein>
    <submittedName>
        <fullName evidence="8">Cytochrome P450 120</fullName>
    </submittedName>
</protein>
<dbReference type="InterPro" id="IPR017972">
    <property type="entry name" value="Cyt_P450_CS"/>
</dbReference>
<dbReference type="PRINTS" id="PR00463">
    <property type="entry name" value="EP450I"/>
</dbReference>
<comment type="caution">
    <text evidence="8">The sequence shown here is derived from an EMBL/GenBank/DDBJ whole genome shotgun (WGS) entry which is preliminary data.</text>
</comment>
<sequence length="458" mass="50731">MGVTPPFPAILPVVRGRPLLGSAPEMVTTRLRPFLTRNYQKYGPVYGISAVGMRFVVLAGPEANLFVTKEGHKVLRSEEAWRQNDIEMGARRSMISLDGELHRKYRRVESRAYSRSYFGENLRAALEVTAEDLTPVHAGDTFRVPYWSKRVITEQLARMTVGGTARPYLEDMLTFVQTTLMVTTTKQLPKVMLLQPKVRRAKARIFKMVDDLIAQHRANPAEAAGRAPNLIDDVLAAEKTDPELWQHEDIRIAALGSFIAGMDTAANSLSFLLYRMHKHKEYLPKLRAEADALFAAGPPSAEALGRSPLLHTFVMETLRVHPIAPAMSRTLTTEVEFAGHRLPARTNVIVGTTVSHGLDQFYPNPDQFDPARFGPERAEHRKPGAYAPFGLGAHTCAGSGMAEGLIMLNAAAILHTLELELDPSYQFKEIARPTPSPADDLALRVVGVRHPVSSLFEA</sequence>
<dbReference type="Pfam" id="PF00067">
    <property type="entry name" value="p450"/>
    <property type="match status" value="1"/>
</dbReference>
<evidence type="ECO:0000313" key="9">
    <source>
        <dbReference type="Proteomes" id="UP001458946"/>
    </source>
</evidence>
<dbReference type="PANTHER" id="PTHR24291">
    <property type="entry name" value="CYTOCHROME P450 FAMILY 4"/>
    <property type="match status" value="1"/>
</dbReference>
<keyword evidence="3 7" id="KW-0479">Metal-binding</keyword>
<name>A0ABP9VB73_9DEIO</name>
<evidence type="ECO:0000313" key="8">
    <source>
        <dbReference type="EMBL" id="GAA5502504.1"/>
    </source>
</evidence>
<dbReference type="Proteomes" id="UP001458946">
    <property type="component" value="Unassembled WGS sequence"/>
</dbReference>
<dbReference type="InterPro" id="IPR001128">
    <property type="entry name" value="Cyt_P450"/>
</dbReference>
<evidence type="ECO:0000256" key="4">
    <source>
        <dbReference type="ARBA" id="ARBA00023002"/>
    </source>
</evidence>
<dbReference type="PROSITE" id="PS00086">
    <property type="entry name" value="CYTOCHROME_P450"/>
    <property type="match status" value="1"/>
</dbReference>
<dbReference type="EMBL" id="BAABRN010000024">
    <property type="protein sequence ID" value="GAA5502504.1"/>
    <property type="molecule type" value="Genomic_DNA"/>
</dbReference>
<keyword evidence="2 7" id="KW-0349">Heme</keyword>
<evidence type="ECO:0000256" key="3">
    <source>
        <dbReference type="ARBA" id="ARBA00022723"/>
    </source>
</evidence>
<reference evidence="8 9" key="1">
    <citation type="submission" date="2024-02" db="EMBL/GenBank/DDBJ databases">
        <title>Deinococcus xinjiangensis NBRC 107630.</title>
        <authorList>
            <person name="Ichikawa N."/>
            <person name="Katano-Makiyama Y."/>
            <person name="Hidaka K."/>
        </authorList>
    </citation>
    <scope>NUCLEOTIDE SEQUENCE [LARGE SCALE GENOMIC DNA]</scope>
    <source>
        <strain evidence="8 9">NBRC 107630</strain>
    </source>
</reference>
<keyword evidence="4 7" id="KW-0560">Oxidoreductase</keyword>
<keyword evidence="5 7" id="KW-0408">Iron</keyword>
<dbReference type="PANTHER" id="PTHR24291:SF50">
    <property type="entry name" value="BIFUNCTIONAL ALBAFLAVENONE MONOOXYGENASE_TERPENE SYNTHASE"/>
    <property type="match status" value="1"/>
</dbReference>
<dbReference type="InterPro" id="IPR036396">
    <property type="entry name" value="Cyt_P450_sf"/>
</dbReference>
<dbReference type="CDD" id="cd00302">
    <property type="entry name" value="cytochrome_P450"/>
    <property type="match status" value="1"/>
</dbReference>
<evidence type="ECO:0000256" key="7">
    <source>
        <dbReference type="RuleBase" id="RU000461"/>
    </source>
</evidence>
<dbReference type="SUPFAM" id="SSF48264">
    <property type="entry name" value="Cytochrome P450"/>
    <property type="match status" value="1"/>
</dbReference>
<organism evidence="8 9">
    <name type="scientific">Deinococcus xinjiangensis</name>
    <dbReference type="NCBI Taxonomy" id="457454"/>
    <lineage>
        <taxon>Bacteria</taxon>
        <taxon>Thermotogati</taxon>
        <taxon>Deinococcota</taxon>
        <taxon>Deinococci</taxon>
        <taxon>Deinococcales</taxon>
        <taxon>Deinococcaceae</taxon>
        <taxon>Deinococcus</taxon>
    </lineage>
</organism>
<accession>A0ABP9VB73</accession>
<evidence type="ECO:0000256" key="5">
    <source>
        <dbReference type="ARBA" id="ARBA00023004"/>
    </source>
</evidence>